<dbReference type="Pfam" id="PF11667">
    <property type="entry name" value="DUF3267"/>
    <property type="match status" value="1"/>
</dbReference>
<keyword evidence="1" id="KW-1133">Transmembrane helix</keyword>
<feature type="transmembrane region" description="Helical" evidence="1">
    <location>
        <begin position="139"/>
        <end position="158"/>
    </location>
</feature>
<dbReference type="AlphaFoldDB" id="A0A4U9R9H1"/>
<protein>
    <submittedName>
        <fullName evidence="2">Protein of uncharacterized function (DUF3267)</fullName>
    </submittedName>
</protein>
<proteinExistence type="predicted"/>
<evidence type="ECO:0000256" key="1">
    <source>
        <dbReference type="SAM" id="Phobius"/>
    </source>
</evidence>
<keyword evidence="3" id="KW-1185">Reference proteome</keyword>
<dbReference type="Proteomes" id="UP000308489">
    <property type="component" value="Chromosome 1"/>
</dbReference>
<accession>A0A4U9R9H1</accession>
<dbReference type="OrthoDB" id="9789112at2"/>
<keyword evidence="1" id="KW-0472">Membrane</keyword>
<keyword evidence="1" id="KW-0812">Transmembrane</keyword>
<name>A0A4U9R9H1_HATHI</name>
<feature type="transmembrane region" description="Helical" evidence="1">
    <location>
        <begin position="51"/>
        <end position="71"/>
    </location>
</feature>
<evidence type="ECO:0000313" key="2">
    <source>
        <dbReference type="EMBL" id="VTQ88255.1"/>
    </source>
</evidence>
<feature type="transmembrane region" description="Helical" evidence="1">
    <location>
        <begin position="164"/>
        <end position="187"/>
    </location>
</feature>
<dbReference type="RefSeq" id="WP_138209896.1">
    <property type="nucleotide sequence ID" value="NZ_CBCRUQ010000022.1"/>
</dbReference>
<sequence length="209" mass="23916">MENKNKISKDKKNLTDVQIKRLEEFNRVREELLEQGYKEKYLSVSTLKANVMALVIAAPIFVICYLLFLVICGDAYKYIRLNMVFYLVAFLGIVVHELIHGLTWSLFCKKKWRAIGFGVDWSTLTPYCCCNEGLKFKGYVLGCAIPTILVGLLPYTISLLLGNYFLAMFGLFHILCGGGDMYILWLIRKEKEAIIVDHPYLVGCTAFEK</sequence>
<reference evidence="2 3" key="1">
    <citation type="submission" date="2019-05" db="EMBL/GenBank/DDBJ databases">
        <authorList>
            <consortium name="Pathogen Informatics"/>
        </authorList>
    </citation>
    <scope>NUCLEOTIDE SEQUENCE [LARGE SCALE GENOMIC DNA]</scope>
    <source>
        <strain evidence="2 3">NCTC503</strain>
    </source>
</reference>
<gene>
    <name evidence="2" type="ORF">NCTC503_01210</name>
</gene>
<feature type="transmembrane region" description="Helical" evidence="1">
    <location>
        <begin position="83"/>
        <end position="107"/>
    </location>
</feature>
<evidence type="ECO:0000313" key="3">
    <source>
        <dbReference type="Proteomes" id="UP000308489"/>
    </source>
</evidence>
<dbReference type="InterPro" id="IPR021683">
    <property type="entry name" value="DUF3267"/>
</dbReference>
<dbReference type="EMBL" id="LR590481">
    <property type="protein sequence ID" value="VTQ88255.1"/>
    <property type="molecule type" value="Genomic_DNA"/>
</dbReference>
<dbReference type="KEGG" id="hhw:NCTC503_01210"/>
<organism evidence="2 3">
    <name type="scientific">Hathewaya histolytica</name>
    <name type="common">Clostridium histolyticum</name>
    <dbReference type="NCBI Taxonomy" id="1498"/>
    <lineage>
        <taxon>Bacteria</taxon>
        <taxon>Bacillati</taxon>
        <taxon>Bacillota</taxon>
        <taxon>Clostridia</taxon>
        <taxon>Eubacteriales</taxon>
        <taxon>Clostridiaceae</taxon>
        <taxon>Hathewaya</taxon>
    </lineage>
</organism>